<dbReference type="Proteomes" id="UP001596099">
    <property type="component" value="Unassembled WGS sequence"/>
</dbReference>
<proteinExistence type="predicted"/>
<reference evidence="1 2" key="1">
    <citation type="journal article" date="2019" name="Int. J. Syst. Evol. Microbiol.">
        <title>The Global Catalogue of Microorganisms (GCM) 10K type strain sequencing project: providing services to taxonomists for standard genome sequencing and annotation.</title>
        <authorList>
            <consortium name="The Broad Institute Genomics Platform"/>
            <consortium name="The Broad Institute Genome Sequencing Center for Infectious Disease"/>
            <person name="Wu L."/>
            <person name="Ma J."/>
        </authorList>
    </citation>
    <scope>NUCLEOTIDE SEQUENCE [LARGE SCALE GENOMIC DNA]</scope>
    <source>
        <strain evidence="1 2">CGMCC 1.12543</strain>
    </source>
</reference>
<comment type="caution">
    <text evidence="1">The sequence shown here is derived from an EMBL/GenBank/DDBJ whole genome shotgun (WGS) entry which is preliminary data.</text>
</comment>
<dbReference type="Pfam" id="PF10117">
    <property type="entry name" value="McrBC"/>
    <property type="match status" value="1"/>
</dbReference>
<dbReference type="PANTHER" id="PTHR38733">
    <property type="entry name" value="PROTEIN MCRC"/>
    <property type="match status" value="1"/>
</dbReference>
<evidence type="ECO:0000313" key="2">
    <source>
        <dbReference type="Proteomes" id="UP001596099"/>
    </source>
</evidence>
<dbReference type="RefSeq" id="WP_247420959.1">
    <property type="nucleotide sequence ID" value="NZ_JALLGW010000004.1"/>
</dbReference>
<gene>
    <name evidence="1" type="ORF">ACFPYI_21760</name>
</gene>
<dbReference type="PANTHER" id="PTHR38733:SF1">
    <property type="entry name" value="TYPE IV METHYL-DIRECTED RESTRICTION ENZYME ECOKMCRBC"/>
    <property type="match status" value="1"/>
</dbReference>
<dbReference type="EMBL" id="JBHSQH010000009">
    <property type="protein sequence ID" value="MFC5973955.1"/>
    <property type="molecule type" value="Genomic_DNA"/>
</dbReference>
<keyword evidence="2" id="KW-1185">Reference proteome</keyword>
<dbReference type="AlphaFoldDB" id="A0ABD5RTN9"/>
<sequence>MAETELGQIDGLSSIDIHLREYESSAPLDLSEDAERMLRTEINGGRERTGSRIEVAYDRDGLATLTATQYVGVVSLPDGPTIQIRPKAAGTNLLSLLRFARDVDPTTFDRETRMEAGDTFVEPLAILFERELRTVIQQGLHREYHRIDGQEDRLRGQLQVQRQLQRQGPTPTRFECRYSDLTYDTVANQGILYATTLLQRLVTDQELQQRLHQHQAILRQRVSLRRVDPNELDRLSVSHLNRYYEDLLRLTELIVRGVFIDDLATGTRGTFALLVNMNTIFEAVVERALRDALAERAGWTVKGQYTTQQLVTGGNHTVTIRPDIVVLDPSDEVRFVGDAKWKLGAPSNSDFYQMSAYQLAHDCPGALIYPEQDGVVESNCLINGSHRLELIELPTRSLAQGFKEYTERLQRSLEERVTGLIGE</sequence>
<protein>
    <submittedName>
        <fullName evidence="1">McrC family protein</fullName>
    </submittedName>
</protein>
<organism evidence="1 2">
    <name type="scientific">Halomarina salina</name>
    <dbReference type="NCBI Taxonomy" id="1872699"/>
    <lineage>
        <taxon>Archaea</taxon>
        <taxon>Methanobacteriati</taxon>
        <taxon>Methanobacteriota</taxon>
        <taxon>Stenosarchaea group</taxon>
        <taxon>Halobacteria</taxon>
        <taxon>Halobacteriales</taxon>
        <taxon>Natronomonadaceae</taxon>
        <taxon>Halomarina</taxon>
    </lineage>
</organism>
<name>A0ABD5RTN9_9EURY</name>
<dbReference type="InterPro" id="IPR019292">
    <property type="entry name" value="McrC"/>
</dbReference>
<evidence type="ECO:0000313" key="1">
    <source>
        <dbReference type="EMBL" id="MFC5973955.1"/>
    </source>
</evidence>
<accession>A0ABD5RTN9</accession>